<dbReference type="InterPro" id="IPR006750">
    <property type="entry name" value="YdcZ"/>
</dbReference>
<organism evidence="2 3">
    <name type="scientific">Shewanella decolorationis</name>
    <dbReference type="NCBI Taxonomy" id="256839"/>
    <lineage>
        <taxon>Bacteria</taxon>
        <taxon>Pseudomonadati</taxon>
        <taxon>Pseudomonadota</taxon>
        <taxon>Gammaproteobacteria</taxon>
        <taxon>Alteromonadales</taxon>
        <taxon>Shewanellaceae</taxon>
        <taxon>Shewanella</taxon>
    </lineage>
</organism>
<accession>A0A5B8QUD4</accession>
<feature type="transmembrane region" description="Helical" evidence="1">
    <location>
        <begin position="108"/>
        <end position="136"/>
    </location>
</feature>
<name>A0A5B8QUD4_9GAMM</name>
<dbReference type="Proteomes" id="UP000321124">
    <property type="component" value="Chromosome"/>
</dbReference>
<feature type="transmembrane region" description="Helical" evidence="1">
    <location>
        <begin position="40"/>
        <end position="60"/>
    </location>
</feature>
<dbReference type="EMBL" id="CP031775">
    <property type="protein sequence ID" value="QDZ89467.1"/>
    <property type="molecule type" value="Genomic_DNA"/>
</dbReference>
<sequence>MQTSNKLTLFMSFVALCSGVLLALMIKLNSQLAMYSSPLLASWMAHAVGAITVLLMLFLLRKRLVGKEAKSTFNADASQSLLPWWAYLGGVPGAATVVLAAVTVNSELALAGTLALMLVGQLILSCIFDCCGYFGVLKRHIRFTEVIAMVMILLGAMLVIYSH</sequence>
<gene>
    <name evidence="2" type="ORF">D0436_02790</name>
</gene>
<keyword evidence="1" id="KW-1133">Transmembrane helix</keyword>
<dbReference type="Pfam" id="PF04657">
    <property type="entry name" value="DMT_YdcZ"/>
    <property type="match status" value="1"/>
</dbReference>
<keyword evidence="1" id="KW-0812">Transmembrane</keyword>
<keyword evidence="1" id="KW-0472">Membrane</keyword>
<evidence type="ECO:0000313" key="2">
    <source>
        <dbReference type="EMBL" id="QDZ89467.1"/>
    </source>
</evidence>
<feature type="transmembrane region" description="Helical" evidence="1">
    <location>
        <begin position="143"/>
        <end position="161"/>
    </location>
</feature>
<evidence type="ECO:0000313" key="3">
    <source>
        <dbReference type="Proteomes" id="UP000321124"/>
    </source>
</evidence>
<evidence type="ECO:0000256" key="1">
    <source>
        <dbReference type="SAM" id="Phobius"/>
    </source>
</evidence>
<protein>
    <submittedName>
        <fullName evidence="2">DMT family transporter</fullName>
    </submittedName>
</protein>
<dbReference type="GO" id="GO:0005886">
    <property type="term" value="C:plasma membrane"/>
    <property type="evidence" value="ECO:0007669"/>
    <property type="project" value="TreeGrafter"/>
</dbReference>
<feature type="transmembrane region" description="Helical" evidence="1">
    <location>
        <begin position="7"/>
        <end position="28"/>
    </location>
</feature>
<dbReference type="AlphaFoldDB" id="A0A5B8QUD4"/>
<reference evidence="2 3" key="1">
    <citation type="journal article" date="2019" name="Ecotoxicol. Environ. Saf.">
        <title>Microbial characterization of heavy metal resistant bacterial strains isolated from an electroplating wastewater treatment plant.</title>
        <authorList>
            <person name="Cai X."/>
            <person name="Zheng X."/>
            <person name="Zhang D."/>
            <person name="Iqbal W."/>
            <person name="Liu C."/>
            <person name="Yang B."/>
            <person name="Zhao X."/>
            <person name="Lu X."/>
            <person name="Mao Y."/>
        </authorList>
    </citation>
    <scope>NUCLEOTIDE SEQUENCE [LARGE SCALE GENOMIC DNA]</scope>
    <source>
        <strain evidence="2 3">Ni1-3</strain>
    </source>
</reference>
<proteinExistence type="predicted"/>
<dbReference type="PANTHER" id="PTHR34821:SF2">
    <property type="entry name" value="INNER MEMBRANE PROTEIN YDCZ"/>
    <property type="match status" value="1"/>
</dbReference>
<feature type="transmembrane region" description="Helical" evidence="1">
    <location>
        <begin position="81"/>
        <end position="102"/>
    </location>
</feature>
<dbReference type="KEGG" id="sdeo:D0436_02790"/>
<dbReference type="PANTHER" id="PTHR34821">
    <property type="entry name" value="INNER MEMBRANE PROTEIN YDCZ"/>
    <property type="match status" value="1"/>
</dbReference>
<dbReference type="RefSeq" id="WP_208661304.1">
    <property type="nucleotide sequence ID" value="NZ_CP031775.2"/>
</dbReference>